<reference evidence="13" key="1">
    <citation type="submission" date="2024-02" db="UniProtKB">
        <authorList>
            <consortium name="WormBaseParasite"/>
        </authorList>
    </citation>
    <scope>IDENTIFICATION</scope>
</reference>
<evidence type="ECO:0000256" key="7">
    <source>
        <dbReference type="SAM" id="MobiDB-lite"/>
    </source>
</evidence>
<feature type="transmembrane region" description="Helical" evidence="8">
    <location>
        <begin position="895"/>
        <end position="916"/>
    </location>
</feature>
<feature type="domain" description="FAS1" evidence="10">
    <location>
        <begin position="603"/>
        <end position="737"/>
    </location>
</feature>
<dbReference type="AlphaFoldDB" id="A0AAF3EZ80"/>
<feature type="transmembrane region" description="Helical" evidence="8">
    <location>
        <begin position="854"/>
        <end position="874"/>
    </location>
</feature>
<dbReference type="Gene3D" id="2.30.180.10">
    <property type="entry name" value="FAS1 domain"/>
    <property type="match status" value="3"/>
</dbReference>
<dbReference type="Proteomes" id="UP000887575">
    <property type="component" value="Unassembled WGS sequence"/>
</dbReference>
<accession>A0AAF3EZ80</accession>
<evidence type="ECO:0000256" key="9">
    <source>
        <dbReference type="SAM" id="SignalP"/>
    </source>
</evidence>
<dbReference type="GO" id="GO:0050839">
    <property type="term" value="F:cell adhesion molecule binding"/>
    <property type="evidence" value="ECO:0007669"/>
    <property type="project" value="TreeGrafter"/>
</dbReference>
<keyword evidence="9" id="KW-0732">Signal</keyword>
<keyword evidence="3 8" id="KW-0812">Transmembrane</keyword>
<keyword evidence="6 8" id="KW-0472">Membrane</keyword>
<dbReference type="GO" id="GO:0007155">
    <property type="term" value="P:cell adhesion"/>
    <property type="evidence" value="ECO:0007669"/>
    <property type="project" value="TreeGrafter"/>
</dbReference>
<organism evidence="12 13">
    <name type="scientific">Mesorhabditis belari</name>
    <dbReference type="NCBI Taxonomy" id="2138241"/>
    <lineage>
        <taxon>Eukaryota</taxon>
        <taxon>Metazoa</taxon>
        <taxon>Ecdysozoa</taxon>
        <taxon>Nematoda</taxon>
        <taxon>Chromadorea</taxon>
        <taxon>Rhabditida</taxon>
        <taxon>Rhabditina</taxon>
        <taxon>Rhabditomorpha</taxon>
        <taxon>Rhabditoidea</taxon>
        <taxon>Rhabditidae</taxon>
        <taxon>Mesorhabditinae</taxon>
        <taxon>Mesorhabditis</taxon>
    </lineage>
</organism>
<evidence type="ECO:0000256" key="3">
    <source>
        <dbReference type="ARBA" id="ARBA00022692"/>
    </source>
</evidence>
<name>A0AAF3EZ80_9BILA</name>
<feature type="transmembrane region" description="Helical" evidence="8">
    <location>
        <begin position="772"/>
        <end position="800"/>
    </location>
</feature>
<keyword evidence="12" id="KW-1185">Reference proteome</keyword>
<dbReference type="PROSITE" id="PS50213">
    <property type="entry name" value="FAS1"/>
    <property type="match status" value="2"/>
</dbReference>
<feature type="transmembrane region" description="Helical" evidence="8">
    <location>
        <begin position="821"/>
        <end position="842"/>
    </location>
</feature>
<keyword evidence="4" id="KW-0249">Electron transport</keyword>
<dbReference type="GO" id="GO:0005615">
    <property type="term" value="C:extracellular space"/>
    <property type="evidence" value="ECO:0007669"/>
    <property type="project" value="TreeGrafter"/>
</dbReference>
<dbReference type="SUPFAM" id="SSF82153">
    <property type="entry name" value="FAS1 domain"/>
    <property type="match status" value="3"/>
</dbReference>
<dbReference type="Gene3D" id="1.20.120.1770">
    <property type="match status" value="1"/>
</dbReference>
<keyword evidence="5 8" id="KW-1133">Transmembrane helix</keyword>
<dbReference type="SMART" id="SM00665">
    <property type="entry name" value="B561"/>
    <property type="match status" value="1"/>
</dbReference>
<dbReference type="WBParaSite" id="MBELARI_LOCUS19518">
    <property type="protein sequence ID" value="MBELARI_LOCUS19518"/>
    <property type="gene ID" value="MBELARI_LOCUS19518"/>
</dbReference>
<feature type="region of interest" description="Disordered" evidence="7">
    <location>
        <begin position="95"/>
        <end position="125"/>
    </location>
</feature>
<dbReference type="Pfam" id="PF02469">
    <property type="entry name" value="Fasciclin"/>
    <property type="match status" value="2"/>
</dbReference>
<feature type="domain" description="FAS1" evidence="10">
    <location>
        <begin position="339"/>
        <end position="472"/>
    </location>
</feature>
<dbReference type="PROSITE" id="PS50939">
    <property type="entry name" value="CYTOCHROME_B561"/>
    <property type="match status" value="1"/>
</dbReference>
<evidence type="ECO:0000256" key="2">
    <source>
        <dbReference type="ARBA" id="ARBA00022448"/>
    </source>
</evidence>
<feature type="domain" description="Cytochrome b561" evidence="11">
    <location>
        <begin position="740"/>
        <end position="956"/>
    </location>
</feature>
<evidence type="ECO:0000256" key="4">
    <source>
        <dbReference type="ARBA" id="ARBA00022982"/>
    </source>
</evidence>
<dbReference type="InterPro" id="IPR000782">
    <property type="entry name" value="FAS1_domain"/>
</dbReference>
<feature type="transmembrane region" description="Helical" evidence="8">
    <location>
        <begin position="993"/>
        <end position="1022"/>
    </location>
</feature>
<dbReference type="GO" id="GO:0030198">
    <property type="term" value="P:extracellular matrix organization"/>
    <property type="evidence" value="ECO:0007669"/>
    <property type="project" value="TreeGrafter"/>
</dbReference>
<dbReference type="PANTHER" id="PTHR10900:SF114">
    <property type="entry name" value="FAS1 DOMAIN-CONTAINING PROTEIN"/>
    <property type="match status" value="1"/>
</dbReference>
<feature type="transmembrane region" description="Helical" evidence="8">
    <location>
        <begin position="928"/>
        <end position="951"/>
    </location>
</feature>
<keyword evidence="2" id="KW-0813">Transport</keyword>
<evidence type="ECO:0000259" key="11">
    <source>
        <dbReference type="PROSITE" id="PS50939"/>
    </source>
</evidence>
<dbReference type="GO" id="GO:0016020">
    <property type="term" value="C:membrane"/>
    <property type="evidence" value="ECO:0007669"/>
    <property type="project" value="UniProtKB-SubCell"/>
</dbReference>
<evidence type="ECO:0000256" key="5">
    <source>
        <dbReference type="ARBA" id="ARBA00022989"/>
    </source>
</evidence>
<evidence type="ECO:0000259" key="10">
    <source>
        <dbReference type="PROSITE" id="PS50213"/>
    </source>
</evidence>
<feature type="signal peptide" evidence="9">
    <location>
        <begin position="1"/>
        <end position="18"/>
    </location>
</feature>
<sequence length="1024" mass="117077">MNFLFLLIFLSNFYQITAQLGSLYSFLDDDSLFSNEQPIRPKTVTRVVSSSRDSIENQRETLDEDEKIVNDFGNIVSQTNDLFSKLFGMIGGETTMEIHRPKQQKDSTEIRSTKKNENDQKSDSTMQKVFHLFDSISSIPFNSRRVQGQHICVREITKEFKARDGVTSAQHRCQRFRKAQKCIERRENENEKGKETARIEECCEGWETDDIMIDGCKRASEIVSVEDRLYQLNYTNSNEIFVLGLEKFLHSKETFTFLMPRKTKSANGTAMILPNIQRDYDWFDGDLVKSVDGGKFYISQYSDYSQVRTEINCVAVIRANLPVSNGVVHVTDGMLHPSASSLLSALQADHRFSTFLSLMSNETKSLLSSFNQYTIFAITNEDFEKLEEKTREKIRRNDGCVKDIAVSQIFQSSICFNALAGKTLISLNGNVERVQEMVSKDGDSYVRLGDARIKEGNLVADNGVIHLIDHFIHPQQLLTWRDHLSIHSPSLLPSLRDLSTREPVTIFIPLNATMNGSTFDVKDQVVLGEVLDLDKGGQTEFWSGKKIFYGHPKHKASPISMRISFGHSFPIVTRIGCSDVIDTPIHSCNSIIYFIDKPIKSSRMNIVEYIQSRDDLSNFSNLLTKSGVESLFKYHKSPMTVFVPTNDAFSRNLLKKLTLNSTLAAHFVRKYIVDEPLCRSDLAHSRSEIKIETYANLEGENLLAEGSIHDLYIDGAQIIGSEMLLSDDLLFSKLNDFLRTMRWLGFLFLSTTLAEMNTTKSNVDPEWAKKRFWLGSIHGILMVVAWIFLIPKATIAARYLRNHSSRNSVFKLPNWFQLHRNSNYAAVILSLVSIGFILYAQGFRWTGPWFGRNFFSPGVLHSFLGAISISLATLQPIMAYFRPKPATQKRFLFNLLHRCCGITSLAFAMGAMFLVAQKFGKRFHRPDLVWFFWLIFLFIIAICVVILEILFRMTTSPMRIGSDMELSENKKQIYDSTDAEEKRKKLLKEKEDWLMWTSSLIFVLFTIITFGITVIIIINMLLKF</sequence>
<evidence type="ECO:0000256" key="6">
    <source>
        <dbReference type="ARBA" id="ARBA00023136"/>
    </source>
</evidence>
<feature type="chain" id="PRO_5042119331" evidence="9">
    <location>
        <begin position="19"/>
        <end position="1024"/>
    </location>
</feature>
<dbReference type="InterPro" id="IPR036378">
    <property type="entry name" value="FAS1_dom_sf"/>
</dbReference>
<dbReference type="Pfam" id="PF03188">
    <property type="entry name" value="Cytochrom_B561"/>
    <property type="match status" value="1"/>
</dbReference>
<dbReference type="CDD" id="cd08760">
    <property type="entry name" value="Cyt_b561_FRRS1_like"/>
    <property type="match status" value="1"/>
</dbReference>
<dbReference type="InterPro" id="IPR006593">
    <property type="entry name" value="Cyt_b561/ferric_Rdtase_TM"/>
</dbReference>
<protein>
    <submittedName>
        <fullName evidence="13">Uncharacterized protein</fullName>
    </submittedName>
</protein>
<dbReference type="SMART" id="SM00554">
    <property type="entry name" value="FAS1"/>
    <property type="match status" value="3"/>
</dbReference>
<evidence type="ECO:0000313" key="12">
    <source>
        <dbReference type="Proteomes" id="UP000887575"/>
    </source>
</evidence>
<evidence type="ECO:0000313" key="13">
    <source>
        <dbReference type="WBParaSite" id="MBELARI_LOCUS19518"/>
    </source>
</evidence>
<proteinExistence type="predicted"/>
<evidence type="ECO:0000256" key="8">
    <source>
        <dbReference type="SAM" id="Phobius"/>
    </source>
</evidence>
<dbReference type="GO" id="GO:0031012">
    <property type="term" value="C:extracellular matrix"/>
    <property type="evidence" value="ECO:0007669"/>
    <property type="project" value="TreeGrafter"/>
</dbReference>
<dbReference type="InterPro" id="IPR050904">
    <property type="entry name" value="Adhesion/Biosynth-related"/>
</dbReference>
<evidence type="ECO:0000256" key="1">
    <source>
        <dbReference type="ARBA" id="ARBA00004370"/>
    </source>
</evidence>
<comment type="subcellular location">
    <subcellularLocation>
        <location evidence="1">Membrane</location>
    </subcellularLocation>
</comment>
<dbReference type="PANTHER" id="PTHR10900">
    <property type="entry name" value="PERIOSTIN-RELATED"/>
    <property type="match status" value="1"/>
</dbReference>
<feature type="compositionally biased region" description="Basic and acidic residues" evidence="7">
    <location>
        <begin position="96"/>
        <end position="122"/>
    </location>
</feature>